<keyword evidence="11" id="KW-0012">Acyltransferase</keyword>
<evidence type="ECO:0000256" key="7">
    <source>
        <dbReference type="ARBA" id="ARBA00022605"/>
    </source>
</evidence>
<evidence type="ECO:0000256" key="11">
    <source>
        <dbReference type="ARBA" id="ARBA00023315"/>
    </source>
</evidence>
<comment type="catalytic activity">
    <reaction evidence="14">
        <text>L-glutamate + acetyl-CoA = N-acetyl-L-glutamate + CoA + H(+)</text>
        <dbReference type="Rhea" id="RHEA:24292"/>
        <dbReference type="ChEBI" id="CHEBI:15378"/>
        <dbReference type="ChEBI" id="CHEBI:29985"/>
        <dbReference type="ChEBI" id="CHEBI:44337"/>
        <dbReference type="ChEBI" id="CHEBI:57287"/>
        <dbReference type="ChEBI" id="CHEBI:57288"/>
        <dbReference type="EC" id="2.3.1.1"/>
    </reaction>
</comment>
<evidence type="ECO:0000256" key="5">
    <source>
        <dbReference type="ARBA" id="ARBA00012697"/>
    </source>
</evidence>
<feature type="region of interest" description="Disordered" evidence="15">
    <location>
        <begin position="340"/>
        <end position="362"/>
    </location>
</feature>
<feature type="domain" description="N-acetyltransferase" evidence="16">
    <location>
        <begin position="431"/>
        <end position="595"/>
    </location>
</feature>
<evidence type="ECO:0000256" key="4">
    <source>
        <dbReference type="ARBA" id="ARBA00008694"/>
    </source>
</evidence>
<evidence type="ECO:0000313" key="17">
    <source>
        <dbReference type="EMBL" id="KAF2149944.1"/>
    </source>
</evidence>
<dbReference type="EMBL" id="ML996090">
    <property type="protein sequence ID" value="KAF2149944.1"/>
    <property type="molecule type" value="Genomic_DNA"/>
</dbReference>
<keyword evidence="18" id="KW-1185">Reference proteome</keyword>
<protein>
    <recommendedName>
        <fullName evidence="6">Amino-acid acetyltransferase, mitochondrial</fullName>
        <ecNumber evidence="5">2.3.1.1</ecNumber>
    </recommendedName>
    <alternativeName>
        <fullName evidence="12">Glutamate N-acetyltransferase</fullName>
    </alternativeName>
    <alternativeName>
        <fullName evidence="13">N-acetylglutamate synthase</fullName>
    </alternativeName>
</protein>
<evidence type="ECO:0000256" key="12">
    <source>
        <dbReference type="ARBA" id="ARBA00030346"/>
    </source>
</evidence>
<evidence type="ECO:0000256" key="14">
    <source>
        <dbReference type="ARBA" id="ARBA00048372"/>
    </source>
</evidence>
<keyword evidence="7" id="KW-0028">Amino-acid biosynthesis</keyword>
<evidence type="ECO:0000256" key="3">
    <source>
        <dbReference type="ARBA" id="ARBA00004925"/>
    </source>
</evidence>
<dbReference type="Gene3D" id="3.40.1160.10">
    <property type="entry name" value="Acetylglutamate kinase-like"/>
    <property type="match status" value="1"/>
</dbReference>
<evidence type="ECO:0000256" key="6">
    <source>
        <dbReference type="ARBA" id="ARBA00018802"/>
    </source>
</evidence>
<dbReference type="Pfam" id="PF04768">
    <property type="entry name" value="NAT"/>
    <property type="match status" value="1"/>
</dbReference>
<evidence type="ECO:0000256" key="1">
    <source>
        <dbReference type="ARBA" id="ARBA00002294"/>
    </source>
</evidence>
<evidence type="ECO:0000256" key="13">
    <source>
        <dbReference type="ARBA" id="ARBA00033251"/>
    </source>
</evidence>
<dbReference type="Gene3D" id="3.40.630.30">
    <property type="match status" value="1"/>
</dbReference>
<feature type="compositionally biased region" description="Low complexity" evidence="15">
    <location>
        <begin position="340"/>
        <end position="350"/>
    </location>
</feature>
<dbReference type="PIRSF" id="PIRSF007892">
    <property type="entry name" value="NAGS_fungal"/>
    <property type="match status" value="1"/>
</dbReference>
<organism evidence="17 18">
    <name type="scientific">Myriangium duriaei CBS 260.36</name>
    <dbReference type="NCBI Taxonomy" id="1168546"/>
    <lineage>
        <taxon>Eukaryota</taxon>
        <taxon>Fungi</taxon>
        <taxon>Dikarya</taxon>
        <taxon>Ascomycota</taxon>
        <taxon>Pezizomycotina</taxon>
        <taxon>Dothideomycetes</taxon>
        <taxon>Dothideomycetidae</taxon>
        <taxon>Myriangiales</taxon>
        <taxon>Myriangiaceae</taxon>
        <taxon>Myriangium</taxon>
    </lineage>
</organism>
<dbReference type="EC" id="2.3.1.1" evidence="5"/>
<comment type="similarity">
    <text evidence="4">Belongs to the acetyltransferase family.</text>
</comment>
<evidence type="ECO:0000256" key="15">
    <source>
        <dbReference type="SAM" id="MobiDB-lite"/>
    </source>
</evidence>
<sequence>RSRDRIAQRDFFFDVLNVSATRRDAKQYLSHFKCDTQAHSKTVATGNKRSKTTSLNGYAPGINLGSLYAPSAAIGAAPVFHQQHDQQSAVEAGQTASMHAALVSIRSPEDISDLDLDGVALTLSQLVRLGMRIVLVFDCEPKQHSIQHHKQYLENQAGRIARAVREHNPAGARYIDSSLQWLEDAAISGNPAVNSELAVSMPSLIFEPLKRECIPIIPCLAYTPSCQATVAKRSTVMTALTRCLSGLHEPLNQLKESSFAPSLDRIIMIDTLGGIPSADREDGSHVFINMDQEYDNIVAEFSENKGSSGKAETQHRENLTTLRDCLALLPPTSSALVISPEEAASSSRPAGTDSDPASIRTRRQKNPLIHNLLTNRPVISSSLPAARVTPTNGHHAAPSAPSRSTLVKRGMPVTMVPNPRKEEWVPPPSGMSPIALDKNERIHFARLLDLVEDSFRRPLDVKGYLERVRGHIAGVIIAGQYEGGAILTWEAPPGSNNDPNRLVPYLDKFAVLQKAQGNAGVADIVFQAMVRTCFPRGVCWRSRSANPVNKWYFERSVGTWKLPGGYWTMFWTTPNEELILNEKKWKDYVAVCQGVQPTWADDKKAD</sequence>
<dbReference type="FunFam" id="3.40.630.30:FF:000049">
    <property type="entry name" value="Amino-acid acetyltransferase, mitochondrial"/>
    <property type="match status" value="1"/>
</dbReference>
<dbReference type="PANTHER" id="PTHR23342">
    <property type="entry name" value="N-ACETYLGLUTAMATE SYNTHASE"/>
    <property type="match status" value="1"/>
</dbReference>
<dbReference type="GO" id="GO:0006526">
    <property type="term" value="P:L-arginine biosynthetic process"/>
    <property type="evidence" value="ECO:0007669"/>
    <property type="project" value="TreeGrafter"/>
</dbReference>
<evidence type="ECO:0000256" key="10">
    <source>
        <dbReference type="ARBA" id="ARBA00023128"/>
    </source>
</evidence>
<evidence type="ECO:0000256" key="8">
    <source>
        <dbReference type="ARBA" id="ARBA00022679"/>
    </source>
</evidence>
<dbReference type="InterPro" id="IPR011190">
    <property type="entry name" value="GlcNAc_Synth_fun"/>
</dbReference>
<evidence type="ECO:0000256" key="2">
    <source>
        <dbReference type="ARBA" id="ARBA00004173"/>
    </source>
</evidence>
<keyword evidence="8" id="KW-0808">Transferase</keyword>
<accession>A0A9P4J006</accession>
<reference evidence="17" key="1">
    <citation type="journal article" date="2020" name="Stud. Mycol.">
        <title>101 Dothideomycetes genomes: a test case for predicting lifestyles and emergence of pathogens.</title>
        <authorList>
            <person name="Haridas S."/>
            <person name="Albert R."/>
            <person name="Binder M."/>
            <person name="Bloem J."/>
            <person name="Labutti K."/>
            <person name="Salamov A."/>
            <person name="Andreopoulos B."/>
            <person name="Baker S."/>
            <person name="Barry K."/>
            <person name="Bills G."/>
            <person name="Bluhm B."/>
            <person name="Cannon C."/>
            <person name="Castanera R."/>
            <person name="Culley D."/>
            <person name="Daum C."/>
            <person name="Ezra D."/>
            <person name="Gonzalez J."/>
            <person name="Henrissat B."/>
            <person name="Kuo A."/>
            <person name="Liang C."/>
            <person name="Lipzen A."/>
            <person name="Lutzoni F."/>
            <person name="Magnuson J."/>
            <person name="Mondo S."/>
            <person name="Nolan M."/>
            <person name="Ohm R."/>
            <person name="Pangilinan J."/>
            <person name="Park H.-J."/>
            <person name="Ramirez L."/>
            <person name="Alfaro M."/>
            <person name="Sun H."/>
            <person name="Tritt A."/>
            <person name="Yoshinaga Y."/>
            <person name="Zwiers L.-H."/>
            <person name="Turgeon B."/>
            <person name="Goodwin S."/>
            <person name="Spatafora J."/>
            <person name="Crous P."/>
            <person name="Grigoriev I."/>
        </authorList>
    </citation>
    <scope>NUCLEOTIDE SEQUENCE</scope>
    <source>
        <strain evidence="17">CBS 260.36</strain>
    </source>
</reference>
<gene>
    <name evidence="17" type="ORF">K461DRAFT_205749</name>
</gene>
<proteinExistence type="inferred from homology"/>
<comment type="subcellular location">
    <subcellularLocation>
        <location evidence="2">Mitochondrion</location>
    </subcellularLocation>
</comment>
<name>A0A9P4J006_9PEZI</name>
<dbReference type="PROSITE" id="PS51731">
    <property type="entry name" value="GNAT_NAGS"/>
    <property type="match status" value="1"/>
</dbReference>
<dbReference type="GO" id="GO:0004042">
    <property type="term" value="F:L-glutamate N-acetyltransferase activity"/>
    <property type="evidence" value="ECO:0007669"/>
    <property type="project" value="InterPro"/>
</dbReference>
<dbReference type="Proteomes" id="UP000799439">
    <property type="component" value="Unassembled WGS sequence"/>
</dbReference>
<dbReference type="GO" id="GO:0006592">
    <property type="term" value="P:ornithine biosynthetic process"/>
    <property type="evidence" value="ECO:0007669"/>
    <property type="project" value="TreeGrafter"/>
</dbReference>
<comment type="pathway">
    <text evidence="3">Amino-acid biosynthesis; L-arginine biosynthesis; N(2)-acetyl-L-ornithine from L-glutamate: step 1/4.</text>
</comment>
<evidence type="ECO:0000313" key="18">
    <source>
        <dbReference type="Proteomes" id="UP000799439"/>
    </source>
</evidence>
<feature type="non-terminal residue" evidence="17">
    <location>
        <position position="606"/>
    </location>
</feature>
<evidence type="ECO:0000259" key="16">
    <source>
        <dbReference type="PROSITE" id="PS51731"/>
    </source>
</evidence>
<comment type="caution">
    <text evidence="17">The sequence shown here is derived from an EMBL/GenBank/DDBJ whole genome shotgun (WGS) entry which is preliminary data.</text>
</comment>
<dbReference type="InterPro" id="IPR036393">
    <property type="entry name" value="AceGlu_kinase-like_sf"/>
</dbReference>
<feature type="non-terminal residue" evidence="17">
    <location>
        <position position="1"/>
    </location>
</feature>
<comment type="function">
    <text evidence="1">N-acetylglutamate synthase involved in arginine biosynthesis.</text>
</comment>
<dbReference type="InterPro" id="IPR006855">
    <property type="entry name" value="Vertebrate-like_GNAT_dom"/>
</dbReference>
<dbReference type="OrthoDB" id="5585968at2759"/>
<evidence type="ECO:0000256" key="9">
    <source>
        <dbReference type="ARBA" id="ARBA00022946"/>
    </source>
</evidence>
<dbReference type="GO" id="GO:0005759">
    <property type="term" value="C:mitochondrial matrix"/>
    <property type="evidence" value="ECO:0007669"/>
    <property type="project" value="TreeGrafter"/>
</dbReference>
<dbReference type="PANTHER" id="PTHR23342:SF4">
    <property type="entry name" value="AMINO-ACID ACETYLTRANSFERASE, MITOCHONDRIAL"/>
    <property type="match status" value="1"/>
</dbReference>
<keyword evidence="10" id="KW-0496">Mitochondrion</keyword>
<dbReference type="AlphaFoldDB" id="A0A9P4J006"/>
<keyword evidence="9" id="KW-0809">Transit peptide</keyword>